<keyword evidence="9" id="KW-0653">Protein transport</keyword>
<dbReference type="InterPro" id="IPR040944">
    <property type="entry name" value="Importin_rep_2"/>
</dbReference>
<gene>
    <name evidence="12" type="ORF">DUI87_14825</name>
</gene>
<dbReference type="EMBL" id="QRBI01000117">
    <property type="protein sequence ID" value="RMC08578.1"/>
    <property type="molecule type" value="Genomic_DNA"/>
</dbReference>
<dbReference type="Proteomes" id="UP000269221">
    <property type="component" value="Unassembled WGS sequence"/>
</dbReference>
<dbReference type="SMART" id="SM00913">
    <property type="entry name" value="IBN_N"/>
    <property type="match status" value="1"/>
</dbReference>
<feature type="domain" description="Importin N-terminal" evidence="11">
    <location>
        <begin position="77"/>
        <end position="143"/>
    </location>
</feature>
<dbReference type="Pfam" id="PF24138">
    <property type="entry name" value="TPR_TNPO3_IPO13_2nd"/>
    <property type="match status" value="1"/>
</dbReference>
<organism evidence="12 13">
    <name type="scientific">Hirundo rustica rustica</name>
    <dbReference type="NCBI Taxonomy" id="333673"/>
    <lineage>
        <taxon>Eukaryota</taxon>
        <taxon>Metazoa</taxon>
        <taxon>Chordata</taxon>
        <taxon>Craniata</taxon>
        <taxon>Vertebrata</taxon>
        <taxon>Euteleostomi</taxon>
        <taxon>Archelosauria</taxon>
        <taxon>Archosauria</taxon>
        <taxon>Dinosauria</taxon>
        <taxon>Saurischia</taxon>
        <taxon>Theropoda</taxon>
        <taxon>Coelurosauria</taxon>
        <taxon>Aves</taxon>
        <taxon>Neognathae</taxon>
        <taxon>Neoaves</taxon>
        <taxon>Telluraves</taxon>
        <taxon>Australaves</taxon>
        <taxon>Passeriformes</taxon>
        <taxon>Sylvioidea</taxon>
        <taxon>Hirundinidae</taxon>
        <taxon>Hirundo</taxon>
    </lineage>
</organism>
<dbReference type="InterPro" id="IPR040520">
    <property type="entry name" value="Importin_rep_3"/>
</dbReference>
<keyword evidence="13" id="KW-1185">Reference proteome</keyword>
<evidence type="ECO:0000256" key="8">
    <source>
        <dbReference type="ARBA" id="ARBA00022737"/>
    </source>
</evidence>
<dbReference type="Pfam" id="PF18786">
    <property type="entry name" value="Importin_rep_2"/>
    <property type="match status" value="2"/>
</dbReference>
<dbReference type="InterPro" id="IPR040709">
    <property type="entry name" value="Importin_rep_1"/>
</dbReference>
<dbReference type="Pfam" id="PF18773">
    <property type="entry name" value="Importin_rep"/>
    <property type="match status" value="1"/>
</dbReference>
<evidence type="ECO:0000256" key="1">
    <source>
        <dbReference type="ARBA" id="ARBA00004123"/>
    </source>
</evidence>
<dbReference type="Pfam" id="PF08389">
    <property type="entry name" value="Xpo1"/>
    <property type="match status" value="1"/>
</dbReference>
<dbReference type="PANTHER" id="PTHR12363">
    <property type="entry name" value="TRANSPORTIN 3 AND IMPORTIN 13"/>
    <property type="match status" value="1"/>
</dbReference>
<proteinExistence type="inferred from homology"/>
<evidence type="ECO:0000256" key="2">
    <source>
        <dbReference type="ARBA" id="ARBA00004496"/>
    </source>
</evidence>
<dbReference type="PROSITE" id="PS50166">
    <property type="entry name" value="IMPORTIN_B_NT"/>
    <property type="match status" value="1"/>
</dbReference>
<evidence type="ECO:0000256" key="10">
    <source>
        <dbReference type="ARBA" id="ARBA00023242"/>
    </source>
</evidence>
<evidence type="ECO:0000256" key="7">
    <source>
        <dbReference type="ARBA" id="ARBA00022490"/>
    </source>
</evidence>
<keyword evidence="8" id="KW-0677">Repeat</keyword>
<comment type="subcellular location">
    <subcellularLocation>
        <location evidence="2">Cytoplasm</location>
    </subcellularLocation>
    <subcellularLocation>
        <location evidence="1">Nucleus</location>
    </subcellularLocation>
</comment>
<name>A0A3M0K613_HIRRU</name>
<dbReference type="FunFam" id="1.25.10.10:FF:000107">
    <property type="entry name" value="Importin-13"/>
    <property type="match status" value="1"/>
</dbReference>
<dbReference type="GO" id="GO:0031267">
    <property type="term" value="F:small GTPase binding"/>
    <property type="evidence" value="ECO:0007669"/>
    <property type="project" value="InterPro"/>
</dbReference>
<dbReference type="OrthoDB" id="2016913at2759"/>
<dbReference type="GO" id="GO:0006606">
    <property type="term" value="P:protein import into nucleus"/>
    <property type="evidence" value="ECO:0007669"/>
    <property type="project" value="TreeGrafter"/>
</dbReference>
<evidence type="ECO:0000313" key="13">
    <source>
        <dbReference type="Proteomes" id="UP000269221"/>
    </source>
</evidence>
<reference evidence="12 13" key="1">
    <citation type="submission" date="2018-07" db="EMBL/GenBank/DDBJ databases">
        <title>A high quality draft genome assembly of the barn swallow (H. rustica rustica).</title>
        <authorList>
            <person name="Formenti G."/>
            <person name="Chiara M."/>
            <person name="Poveda L."/>
            <person name="Francoijs K.-J."/>
            <person name="Bonisoli-Alquati A."/>
            <person name="Canova L."/>
            <person name="Gianfranceschi L."/>
            <person name="Horner D.S."/>
            <person name="Saino N."/>
        </authorList>
    </citation>
    <scope>NUCLEOTIDE SEQUENCE [LARGE SCALE GENOMIC DNA]</scope>
    <source>
        <strain evidence="12">Chelidonia</strain>
        <tissue evidence="12">Blood</tissue>
    </source>
</reference>
<dbReference type="InterPro" id="IPR016024">
    <property type="entry name" value="ARM-type_fold"/>
</dbReference>
<keyword evidence="7" id="KW-0963">Cytoplasm</keyword>
<dbReference type="GO" id="GO:0005634">
    <property type="term" value="C:nucleus"/>
    <property type="evidence" value="ECO:0007669"/>
    <property type="project" value="UniProtKB-SubCell"/>
</dbReference>
<dbReference type="InterPro" id="IPR001494">
    <property type="entry name" value="Importin-beta_N"/>
</dbReference>
<comment type="caution">
    <text evidence="12">The sequence shown here is derived from an EMBL/GenBank/DDBJ whole genome shotgun (WGS) entry which is preliminary data.</text>
</comment>
<dbReference type="Pfam" id="PF18806">
    <property type="entry name" value="Importin_rep_3"/>
    <property type="match status" value="1"/>
</dbReference>
<keyword evidence="6" id="KW-0813">Transport</keyword>
<evidence type="ECO:0000256" key="4">
    <source>
        <dbReference type="ARBA" id="ARBA00011422"/>
    </source>
</evidence>
<comment type="similarity">
    <text evidence="3">Belongs to the importin beta family.</text>
</comment>
<accession>A0A3M0K613</accession>
<dbReference type="PANTHER" id="PTHR12363:SF33">
    <property type="entry name" value="IMPORTIN-13"/>
    <property type="match status" value="1"/>
</dbReference>
<dbReference type="InterPro" id="IPR057941">
    <property type="entry name" value="TPR_TNPO3_IPO13_2nd"/>
</dbReference>
<evidence type="ECO:0000256" key="6">
    <source>
        <dbReference type="ARBA" id="ARBA00022448"/>
    </source>
</evidence>
<dbReference type="STRING" id="333673.A0A3M0K613"/>
<evidence type="ECO:0000256" key="9">
    <source>
        <dbReference type="ARBA" id="ARBA00022927"/>
    </source>
</evidence>
<dbReference type="GO" id="GO:0005737">
    <property type="term" value="C:cytoplasm"/>
    <property type="evidence" value="ECO:0007669"/>
    <property type="project" value="UniProtKB-SubCell"/>
</dbReference>
<dbReference type="Pfam" id="PF24139">
    <property type="entry name" value="TPR_TNPO3_IPO13_4th"/>
    <property type="match status" value="1"/>
</dbReference>
<dbReference type="SUPFAM" id="SSF48371">
    <property type="entry name" value="ARM repeat"/>
    <property type="match status" value="1"/>
</dbReference>
<evidence type="ECO:0000256" key="3">
    <source>
        <dbReference type="ARBA" id="ARBA00007991"/>
    </source>
</evidence>
<evidence type="ECO:0000259" key="11">
    <source>
        <dbReference type="PROSITE" id="PS50166"/>
    </source>
</evidence>
<comment type="subunit">
    <text evidence="4">Interacts with UBC9, RAN, RBM8A, eIF-1A and PAX6.</text>
</comment>
<evidence type="ECO:0000313" key="12">
    <source>
        <dbReference type="EMBL" id="RMC08578.1"/>
    </source>
</evidence>
<sequence>MERRAEAPPPQGLDFTVENVEKCFLMDLRVLASGQTEVQQQPMLVHGLAWGSVSLLRRILALHQLYYDPNIENKNLAQKWLMQAQVSPQAWHFSWLLLHMDKVPEIQYFGASALHIKISRYWNDIPADQYESLKSQLFTHITRFASGSKIVLTRLCVALASLALSMMPEAWPCAVADMVRMFQAEDSNVDGRARCLALLELLTVLPEEFQTSRLPQYRKGQVRSVLAQECGSVFPLLEQLLQQQDSPGFIKQKVLKCFSSWVQLEIPLMDCENLIQAAFTSLQDPELFDTAVEAVVNAISQPDAQRYVNTLLKLIPPVLGLQEQLRQAVQSGDMETSHGICRIAVALGENHSRALLDQVEHWQSFLALVNMIMFCTGIPGHYPVNETTSSLTLTFWYTLQDDILSFEPDKQAVYQQVYRPVYFQLVDVLLHKAQFPSDEEYGFWSSDEKEQFRIYRVDISDTLMYVYEMLGAELLSSLYDKLGRLLTNTEQPSTWQHTEALLYGFQSIAETIDVNYSDVVPGLIGLIPRISISNVQLADTVMFTIGEWAGLGRESPPETMSAQQYQCLGQPELSISSVSTLKKICRECKYDLPPYAANIVAVSQEVLMKQIHKTSQCMWLMQALGFLLSALQVEEILKNLHSLITPYIQQLEKLADETPNPSNRLAIIHILGLLSNLFTTLDISHHDDDHESTEVKKLPVQQGPNPVVVVLQQVFQLIQKVLSKWLNDAQVVESVCAIFEKSVKTLLDDFAPMVPQLCEMLGQMYSTIPQVSAIELTRQLVHIFAHEPAHFPPIKALFLLVTSVTLTLFQQGCMQQLSSPPHLLQPDSENPMEETELLPRCGEIAPVGQVVHENGKALLQAVLEGIGGQASRSLMDHFAEILFALNKHCFSLLSVWIKEAMQQDGFPSARVTPEQKENFSQQILSRERVNKRRVKEMVKEFTLLCRGLHGTEYTADY</sequence>
<dbReference type="InterPro" id="IPR011989">
    <property type="entry name" value="ARM-like"/>
</dbReference>
<protein>
    <recommendedName>
        <fullName evidence="5">Importin-13</fullName>
    </recommendedName>
</protein>
<dbReference type="AlphaFoldDB" id="A0A3M0K613"/>
<dbReference type="Pfam" id="PF03810">
    <property type="entry name" value="IBN_N"/>
    <property type="match status" value="1"/>
</dbReference>
<dbReference type="InterPro" id="IPR058537">
    <property type="entry name" value="TPR_TNPO3_IPO13_4th"/>
</dbReference>
<evidence type="ECO:0000256" key="5">
    <source>
        <dbReference type="ARBA" id="ARBA00016020"/>
    </source>
</evidence>
<dbReference type="InterPro" id="IPR051345">
    <property type="entry name" value="Importin_beta-like_NTR"/>
</dbReference>
<dbReference type="Gene3D" id="1.25.10.10">
    <property type="entry name" value="Leucine-rich Repeat Variant"/>
    <property type="match status" value="1"/>
</dbReference>
<keyword evidence="10" id="KW-0539">Nucleus</keyword>
<dbReference type="InterPro" id="IPR013598">
    <property type="entry name" value="Exportin-1/Importin-b-like"/>
</dbReference>